<evidence type="ECO:0000256" key="6">
    <source>
        <dbReference type="SAM" id="MobiDB-lite"/>
    </source>
</evidence>
<sequence>MTTHRRALRLASTLVAAGLALTAAPYALAADATAGTDGVVKLTDAQAQDISARLNADLYPQATATATDSADTAPAGDTGTGGSGSQLDAHAPVTFTAGSTLEGVRGLAKTVPAGADGSYFTLHSLGNVQLHKADGSTAWARTNASLYADWQVKPLRPWDTEPYPARIPLGYNPLDPFGSDSRQGYDTGDLTGDGVPDLVVSATVGEAPYRPFTSPGSALTYGSFVTVLDGSTGRTLWSKLYATSTIVRIVDGTLLVSDAPSNNTSAARTSTATLTGIQFGYADGKLTPTSTWTYDTGVSKASGEAAWGDLVELGGGKVAVSFDRRRTATAPARTTTFVLDTADGSLGWQTDGDLLGRQLHLDAARHRVVAVEQADYFEALSYSLVSYDLATGARTVLDTRVNTMVTAMSIGDAADGSGDEYVVSESTLDNAIYVNSSTIRVLDGADGSTVRWTSTTKRTADGGDGPSTWSLDAVGGTLYASAQDGTDTDTAANVSGLRYGVLTAYNGNGKVRWQEKATNASPRFQQIDGSTVRTVDQQQNIHTYNLGNGKQKSLTPLQGDLNYAAATDLDGDGKQDVIAGGTSDGVWAYSGPSLLSGTPKQLWRATVPGEVHAVATGDVNGDGKPEVVVAADTATVVLDGATGQVLTTIDGGGKYVRSVTLADLDGDGKQEILVPTDALRAYKGDGTALWTYAAPAGSGEVVFSDAVVSEGRVFAQYSGIGAMQQADSVQNGVALDAAKGTLLWQADPKAPAEAVDGKIHGALLDHAVYASPKIPYADGHAMVYTWLISAVPGGISGGGTDLVSPMSVTEIRDGRTGEVLHQKVAGGPWSHGNFFTGEDGDGLQEMGFGVLRQYLAGGEDRWTSVTAPLRTAQFITGPDGKKLLVGGVEGGLAAYDPAIVGDGNAFHSSIGSANARGGRDYLAVDLDGDGKEEMISLNYDALGVNRAAKMLGGGVLSIDNGIHQMTTYKLS</sequence>
<dbReference type="EMBL" id="BSRX01000001">
    <property type="protein sequence ID" value="GLW52083.1"/>
    <property type="molecule type" value="Genomic_DNA"/>
</dbReference>
<feature type="region of interest" description="Disordered" evidence="6">
    <location>
        <begin position="65"/>
        <end position="90"/>
    </location>
</feature>
<evidence type="ECO:0008006" key="10">
    <source>
        <dbReference type="Google" id="ProtNLM"/>
    </source>
</evidence>
<organism evidence="8 9">
    <name type="scientific">Kitasatospora phosalacinea</name>
    <dbReference type="NCBI Taxonomy" id="2065"/>
    <lineage>
        <taxon>Bacteria</taxon>
        <taxon>Bacillati</taxon>
        <taxon>Actinomycetota</taxon>
        <taxon>Actinomycetes</taxon>
        <taxon>Kitasatosporales</taxon>
        <taxon>Streptomycetaceae</taxon>
        <taxon>Kitasatospora</taxon>
    </lineage>
</organism>
<dbReference type="SUPFAM" id="SSF50998">
    <property type="entry name" value="Quinoprotein alcohol dehydrogenase-like"/>
    <property type="match status" value="2"/>
</dbReference>
<evidence type="ECO:0000256" key="7">
    <source>
        <dbReference type="SAM" id="SignalP"/>
    </source>
</evidence>
<keyword evidence="5" id="KW-0472">Membrane</keyword>
<protein>
    <recommendedName>
        <fullName evidence="10">VCBS repeat-containing protein</fullName>
    </recommendedName>
</protein>
<feature type="signal peptide" evidence="7">
    <location>
        <begin position="1"/>
        <end position="29"/>
    </location>
</feature>
<dbReference type="PROSITE" id="PS51318">
    <property type="entry name" value="TAT"/>
    <property type="match status" value="1"/>
</dbReference>
<evidence type="ECO:0000256" key="4">
    <source>
        <dbReference type="ARBA" id="ARBA00022989"/>
    </source>
</evidence>
<evidence type="ECO:0000256" key="5">
    <source>
        <dbReference type="ARBA" id="ARBA00023136"/>
    </source>
</evidence>
<keyword evidence="3 7" id="KW-0732">Signal</keyword>
<feature type="chain" id="PRO_5040843654" description="VCBS repeat-containing protein" evidence="7">
    <location>
        <begin position="30"/>
        <end position="971"/>
    </location>
</feature>
<dbReference type="AlphaFoldDB" id="A0A9W6PBT5"/>
<keyword evidence="4" id="KW-1133">Transmembrane helix</keyword>
<accession>A0A9W6PBT5</accession>
<dbReference type="PANTHER" id="PTHR21419">
    <property type="match status" value="1"/>
</dbReference>
<gene>
    <name evidence="8" type="ORF">Kpho01_00940</name>
</gene>
<dbReference type="InterPro" id="IPR006311">
    <property type="entry name" value="TAT_signal"/>
</dbReference>
<dbReference type="SUPFAM" id="SSF69318">
    <property type="entry name" value="Integrin alpha N-terminal domain"/>
    <property type="match status" value="1"/>
</dbReference>
<dbReference type="InterPro" id="IPR028994">
    <property type="entry name" value="Integrin_alpha_N"/>
</dbReference>
<evidence type="ECO:0000256" key="3">
    <source>
        <dbReference type="ARBA" id="ARBA00022729"/>
    </source>
</evidence>
<evidence type="ECO:0000256" key="2">
    <source>
        <dbReference type="ARBA" id="ARBA00022692"/>
    </source>
</evidence>
<reference evidence="8" key="1">
    <citation type="submission" date="2023-02" db="EMBL/GenBank/DDBJ databases">
        <title>Kitasatospora phosalacinea NBRC 14362.</title>
        <authorList>
            <person name="Ichikawa N."/>
            <person name="Sato H."/>
            <person name="Tonouchi N."/>
        </authorList>
    </citation>
    <scope>NUCLEOTIDE SEQUENCE</scope>
    <source>
        <strain evidence="8">NBRC 14362</strain>
    </source>
</reference>
<dbReference type="OrthoDB" id="3883291at2"/>
<dbReference type="InterPro" id="IPR011047">
    <property type="entry name" value="Quinoprotein_ADH-like_sf"/>
</dbReference>
<dbReference type="InterPro" id="IPR013517">
    <property type="entry name" value="FG-GAP"/>
</dbReference>
<proteinExistence type="predicted"/>
<comment type="caution">
    <text evidence="8">The sequence shown here is derived from an EMBL/GenBank/DDBJ whole genome shotgun (WGS) entry which is preliminary data.</text>
</comment>
<evidence type="ECO:0000313" key="8">
    <source>
        <dbReference type="EMBL" id="GLW52083.1"/>
    </source>
</evidence>
<dbReference type="InterPro" id="IPR045232">
    <property type="entry name" value="FAM234"/>
</dbReference>
<evidence type="ECO:0000313" key="9">
    <source>
        <dbReference type="Proteomes" id="UP001165143"/>
    </source>
</evidence>
<dbReference type="Proteomes" id="UP001165143">
    <property type="component" value="Unassembled WGS sequence"/>
</dbReference>
<dbReference type="Gene3D" id="2.130.10.130">
    <property type="entry name" value="Integrin alpha, N-terminal"/>
    <property type="match status" value="1"/>
</dbReference>
<dbReference type="RefSeq" id="WP_033256261.1">
    <property type="nucleotide sequence ID" value="NZ_BSRX01000001.1"/>
</dbReference>
<keyword evidence="2" id="KW-0812">Transmembrane</keyword>
<feature type="compositionally biased region" description="Low complexity" evidence="6">
    <location>
        <begin position="65"/>
        <end position="77"/>
    </location>
</feature>
<dbReference type="GO" id="GO:0016020">
    <property type="term" value="C:membrane"/>
    <property type="evidence" value="ECO:0007669"/>
    <property type="project" value="UniProtKB-SubCell"/>
</dbReference>
<dbReference type="PANTHER" id="PTHR21419:SF30">
    <property type="entry name" value="IG-LIKE DOMAIN-CONTAINING PROTEIN"/>
    <property type="match status" value="1"/>
</dbReference>
<name>A0A9W6PBT5_9ACTN</name>
<comment type="subcellular location">
    <subcellularLocation>
        <location evidence="1">Membrane</location>
        <topology evidence="1">Single-pass membrane protein</topology>
    </subcellularLocation>
</comment>
<evidence type="ECO:0000256" key="1">
    <source>
        <dbReference type="ARBA" id="ARBA00004167"/>
    </source>
</evidence>
<dbReference type="Pfam" id="PF13517">
    <property type="entry name" value="FG-GAP_3"/>
    <property type="match status" value="1"/>
</dbReference>